<evidence type="ECO:0000256" key="1">
    <source>
        <dbReference type="SAM" id="MobiDB-lite"/>
    </source>
</evidence>
<dbReference type="Proteomes" id="UP000265703">
    <property type="component" value="Unassembled WGS sequence"/>
</dbReference>
<feature type="region of interest" description="Disordered" evidence="1">
    <location>
        <begin position="258"/>
        <end position="294"/>
    </location>
</feature>
<feature type="compositionally biased region" description="Polar residues" evidence="1">
    <location>
        <begin position="151"/>
        <end position="195"/>
    </location>
</feature>
<dbReference type="OrthoDB" id="2349209at2759"/>
<dbReference type="AlphaFoldDB" id="A0A397TRM3"/>
<keyword evidence="3" id="KW-1185">Reference proteome</keyword>
<evidence type="ECO:0000313" key="2">
    <source>
        <dbReference type="EMBL" id="RIA97524.1"/>
    </source>
</evidence>
<evidence type="ECO:0000313" key="3">
    <source>
        <dbReference type="Proteomes" id="UP000265703"/>
    </source>
</evidence>
<comment type="caution">
    <text evidence="2">The sequence shown here is derived from an EMBL/GenBank/DDBJ whole genome shotgun (WGS) entry which is preliminary data.</text>
</comment>
<name>A0A397TRM3_9GLOM</name>
<accession>A0A397TRM3</accession>
<protein>
    <submittedName>
        <fullName evidence="2">Uncharacterized protein</fullName>
    </submittedName>
</protein>
<dbReference type="EMBL" id="QKYT01000028">
    <property type="protein sequence ID" value="RIA97524.1"/>
    <property type="molecule type" value="Genomic_DNA"/>
</dbReference>
<organism evidence="2 3">
    <name type="scientific">Glomus cerebriforme</name>
    <dbReference type="NCBI Taxonomy" id="658196"/>
    <lineage>
        <taxon>Eukaryota</taxon>
        <taxon>Fungi</taxon>
        <taxon>Fungi incertae sedis</taxon>
        <taxon>Mucoromycota</taxon>
        <taxon>Glomeromycotina</taxon>
        <taxon>Glomeromycetes</taxon>
        <taxon>Glomerales</taxon>
        <taxon>Glomeraceae</taxon>
        <taxon>Glomus</taxon>
    </lineage>
</organism>
<reference evidence="2 3" key="1">
    <citation type="submission" date="2018-06" db="EMBL/GenBank/DDBJ databases">
        <title>Comparative genomics reveals the genomic features of Rhizophagus irregularis, R. cerebriforme, R. diaphanum and Gigaspora rosea, and their symbiotic lifestyle signature.</title>
        <authorList>
            <person name="Morin E."/>
            <person name="San Clemente H."/>
            <person name="Chen E.C.H."/>
            <person name="De La Providencia I."/>
            <person name="Hainaut M."/>
            <person name="Kuo A."/>
            <person name="Kohler A."/>
            <person name="Murat C."/>
            <person name="Tang N."/>
            <person name="Roy S."/>
            <person name="Loubradou J."/>
            <person name="Henrissat B."/>
            <person name="Grigoriev I.V."/>
            <person name="Corradi N."/>
            <person name="Roux C."/>
            <person name="Martin F.M."/>
        </authorList>
    </citation>
    <scope>NUCLEOTIDE SEQUENCE [LARGE SCALE GENOMIC DNA]</scope>
    <source>
        <strain evidence="2 3">DAOM 227022</strain>
    </source>
</reference>
<sequence length="294" mass="32920">MARVIEPKIGPNGEYLKWEPTEIISTKPFVNISTTATEPLSTFENMNFVKTRSLIYTPFHSTAKYVNFEIGYQKDSKWLESITEKWKDYASFFVGGFIEAIYTSDKQTYIQIDAKLIDYDIRFHQSNTSNQSITSPTNQSISVFAMRRNKSASPSTPKLSSTNTITTNDYTPNSRSNTITTNVSTPKLPRTNSITMDDVQESNDDIPNKDLIKDTDSIVIDDNESASQSAALTSNSRQKKCQLSDLCNSEDEFVNEFDNESVNDLNPIDTPKNNKRGKGGRGGRGGRGAKGRKK</sequence>
<gene>
    <name evidence="2" type="ORF">C1645_813931</name>
</gene>
<feature type="region of interest" description="Disordered" evidence="1">
    <location>
        <begin position="148"/>
        <end position="210"/>
    </location>
</feature>
<proteinExistence type="predicted"/>